<keyword evidence="11" id="KW-0325">Glycoprotein</keyword>
<dbReference type="InterPro" id="IPR001611">
    <property type="entry name" value="Leu-rich_rpt"/>
</dbReference>
<dbReference type="AlphaFoldDB" id="A0A1J3FD60"/>
<dbReference type="Pfam" id="PF13855">
    <property type="entry name" value="LRR_8"/>
    <property type="match status" value="3"/>
</dbReference>
<evidence type="ECO:0000256" key="8">
    <source>
        <dbReference type="ARBA" id="ARBA00022989"/>
    </source>
</evidence>
<evidence type="ECO:0000256" key="10">
    <source>
        <dbReference type="ARBA" id="ARBA00023170"/>
    </source>
</evidence>
<sequence length="958" mass="107614">MEGKFFLGKYLIWVILMLGQLHGYKSCIQKERNALFELKQFIISNTIEGPSDFVLPTWTNDTKSDCCRWEGLKCNRTSGRVTEIVLEFFYRKESILLNLSLLHPFEEVQSLKYSAHMGMGGFFDDVEGYRSLGRLRNLEILDLSFNYLNNSIFPFLNAATSLTTLFLRKNYLDGPFPAKELKDLTNLELLDLSFNRFNGSIPVQELSALRKLKALDLSSNEFSGPMELQGVCEMKNMQDLDLSRNKLVGQFPLCLTSLSGLRVLDLSSNQLTGNVPSSLGSLESLKYLSLSENNFDGVFSLGSLANLSELRVFKLSSISKSLRVESGSSWKPKFQLSVIQLQSCNMVNVPYFLRYEKDLSQVDLSDNNISEIFPSWLLANNTKLEVLFLQNNSLTSFQLPKSAHNLRIMDVSANEFSHLLPENIGWILPYLQYLKLANNDFQGNLPSSLGNMEWLQYLDISHNSFIGKLPKSVLKGCSSMKTLTLSHNKLSGELFPESANFPYMLELAMDNNQFTGNIGKGLRSLSSLQFLDITNNNLTGVIPSWIGDLSSINTLTVANNSLEGEIPISLFNFTDLHLLDLSSNNLFGGIPPHVSLPHALFLQDNKLSGVIPDTLLKYVSILDLRNNRLSGNIPEFPKNQHTRTLLLRGNNLTGSIRSQLCGLRNIQLLDLSNNRLSGSIPSCLINTSFGLWKDDLESGYDYSQLRTVFIEFRDFPLSVPKDFTVSQVTGTVVFKSLIELEPFHMEYRTNTQMQIEFATKHRYDAYAGGILKLLFGIDLSENELSGDIPVELGGLLELKGLNLSHNKLSGVIPKSFSGLKNVESLDLSFNRLQGRIPPGLTNLNSLAVFNVSYNNLSGIIPQGKQFNTFDTQSYLGNPLLCGQQINKSCGSSNFQEPDNEVEADESPIDMVSFYWSFAAAYVTILLGLFASLSFDSPWSRFWFYVVDVFIHKARNLLW</sequence>
<dbReference type="PANTHER" id="PTHR48062:SF64">
    <property type="entry name" value="RECEPTOR-LIKE PROTEIN 13"/>
    <property type="match status" value="1"/>
</dbReference>
<dbReference type="FunFam" id="3.80.10.10:FF:000213">
    <property type="entry name" value="Tyrosine-sulfated glycopeptide receptor 1"/>
    <property type="match status" value="1"/>
</dbReference>
<evidence type="ECO:0000256" key="6">
    <source>
        <dbReference type="ARBA" id="ARBA00022729"/>
    </source>
</evidence>
<accession>A0A1J3FD60</accession>
<dbReference type="SUPFAM" id="SSF52058">
    <property type="entry name" value="L domain-like"/>
    <property type="match status" value="3"/>
</dbReference>
<evidence type="ECO:0000313" key="15">
    <source>
        <dbReference type="EMBL" id="JAU42042.1"/>
    </source>
</evidence>
<keyword evidence="4" id="KW-0433">Leucine-rich repeat</keyword>
<evidence type="ECO:0000259" key="14">
    <source>
        <dbReference type="Pfam" id="PF08263"/>
    </source>
</evidence>
<dbReference type="InterPro" id="IPR032675">
    <property type="entry name" value="LRR_dom_sf"/>
</dbReference>
<dbReference type="InterPro" id="IPR003591">
    <property type="entry name" value="Leu-rich_rpt_typical-subtyp"/>
</dbReference>
<dbReference type="FunFam" id="3.80.10.10:FF:000233">
    <property type="entry name" value="Leucine-rich repeat receptor-like protein kinase TDR"/>
    <property type="match status" value="1"/>
</dbReference>
<dbReference type="Pfam" id="PF08263">
    <property type="entry name" value="LRRNT_2"/>
    <property type="match status" value="1"/>
</dbReference>
<evidence type="ECO:0000256" key="2">
    <source>
        <dbReference type="ARBA" id="ARBA00009592"/>
    </source>
</evidence>
<evidence type="ECO:0000256" key="7">
    <source>
        <dbReference type="ARBA" id="ARBA00022737"/>
    </source>
</evidence>
<name>A0A1J3FD60_NOCCA</name>
<organism evidence="15">
    <name type="scientific">Noccaea caerulescens</name>
    <name type="common">Alpine penny-cress</name>
    <name type="synonym">Thlaspi caerulescens</name>
    <dbReference type="NCBI Taxonomy" id="107243"/>
    <lineage>
        <taxon>Eukaryota</taxon>
        <taxon>Viridiplantae</taxon>
        <taxon>Streptophyta</taxon>
        <taxon>Embryophyta</taxon>
        <taxon>Tracheophyta</taxon>
        <taxon>Spermatophyta</taxon>
        <taxon>Magnoliopsida</taxon>
        <taxon>eudicotyledons</taxon>
        <taxon>Gunneridae</taxon>
        <taxon>Pentapetalae</taxon>
        <taxon>rosids</taxon>
        <taxon>malvids</taxon>
        <taxon>Brassicales</taxon>
        <taxon>Brassicaceae</taxon>
        <taxon>Coluteocarpeae</taxon>
        <taxon>Noccaea</taxon>
    </lineage>
</organism>
<evidence type="ECO:0000256" key="1">
    <source>
        <dbReference type="ARBA" id="ARBA00004251"/>
    </source>
</evidence>
<evidence type="ECO:0000256" key="4">
    <source>
        <dbReference type="ARBA" id="ARBA00022614"/>
    </source>
</evidence>
<gene>
    <name evidence="15" type="ORF">LC_TR12212_c0_g1_i1_g.42399</name>
</gene>
<dbReference type="PRINTS" id="PR00019">
    <property type="entry name" value="LEURICHRPT"/>
</dbReference>
<keyword evidence="3" id="KW-1003">Cell membrane</keyword>
<evidence type="ECO:0000256" key="3">
    <source>
        <dbReference type="ARBA" id="ARBA00022475"/>
    </source>
</evidence>
<dbReference type="FunFam" id="3.80.10.10:FF:001678">
    <property type="entry name" value="Calmodulin-binding receptor kinase CaMRLK"/>
    <property type="match status" value="1"/>
</dbReference>
<protein>
    <submittedName>
        <fullName evidence="15">Receptor-like protein 12</fullName>
    </submittedName>
</protein>
<dbReference type="PANTHER" id="PTHR48062">
    <property type="entry name" value="RECEPTOR-LIKE PROTEIN 14"/>
    <property type="match status" value="1"/>
</dbReference>
<evidence type="ECO:0000256" key="13">
    <source>
        <dbReference type="SAM" id="SignalP"/>
    </source>
</evidence>
<dbReference type="InterPro" id="IPR051502">
    <property type="entry name" value="RLP_Defense_Trigger"/>
</dbReference>
<dbReference type="InterPro" id="IPR013210">
    <property type="entry name" value="LRR_N_plant-typ"/>
</dbReference>
<evidence type="ECO:0000256" key="11">
    <source>
        <dbReference type="ARBA" id="ARBA00023180"/>
    </source>
</evidence>
<feature type="signal peptide" evidence="13">
    <location>
        <begin position="1"/>
        <end position="23"/>
    </location>
</feature>
<keyword evidence="5 12" id="KW-0812">Transmembrane</keyword>
<feature type="chain" id="PRO_5009621578" evidence="13">
    <location>
        <begin position="24"/>
        <end position="958"/>
    </location>
</feature>
<dbReference type="GO" id="GO:0009791">
    <property type="term" value="P:post-embryonic development"/>
    <property type="evidence" value="ECO:0007669"/>
    <property type="project" value="UniProtKB-ARBA"/>
</dbReference>
<evidence type="ECO:0000256" key="5">
    <source>
        <dbReference type="ARBA" id="ARBA00022692"/>
    </source>
</evidence>
<evidence type="ECO:0000256" key="9">
    <source>
        <dbReference type="ARBA" id="ARBA00023136"/>
    </source>
</evidence>
<reference evidence="15" key="1">
    <citation type="submission" date="2016-07" db="EMBL/GenBank/DDBJ databases">
        <title>De novo transcriptome assembly of four accessions of the metal hyperaccumulator plant Noccaea caerulescens.</title>
        <authorList>
            <person name="Blande D."/>
            <person name="Halimaa P."/>
            <person name="Tervahauta A.I."/>
            <person name="Aarts M.G."/>
            <person name="Karenlampi S.O."/>
        </authorList>
    </citation>
    <scope>NUCLEOTIDE SEQUENCE</scope>
</reference>
<comment type="subcellular location">
    <subcellularLocation>
        <location evidence="1">Cell membrane</location>
        <topology evidence="1">Single-pass type I membrane protein</topology>
    </subcellularLocation>
</comment>
<feature type="transmembrane region" description="Helical" evidence="12">
    <location>
        <begin position="913"/>
        <end position="934"/>
    </location>
</feature>
<dbReference type="EMBL" id="GEVK01010790">
    <property type="protein sequence ID" value="JAU42042.1"/>
    <property type="molecule type" value="Transcribed_RNA"/>
</dbReference>
<dbReference type="GO" id="GO:0005886">
    <property type="term" value="C:plasma membrane"/>
    <property type="evidence" value="ECO:0007669"/>
    <property type="project" value="UniProtKB-SubCell"/>
</dbReference>
<dbReference type="Pfam" id="PF00560">
    <property type="entry name" value="LRR_1"/>
    <property type="match status" value="5"/>
</dbReference>
<keyword evidence="9 12" id="KW-0472">Membrane</keyword>
<dbReference type="SMART" id="SM00369">
    <property type="entry name" value="LRR_TYP"/>
    <property type="match status" value="10"/>
</dbReference>
<keyword evidence="10 15" id="KW-0675">Receptor</keyword>
<dbReference type="Gene3D" id="3.80.10.10">
    <property type="entry name" value="Ribonuclease Inhibitor"/>
    <property type="match status" value="4"/>
</dbReference>
<keyword evidence="6 13" id="KW-0732">Signal</keyword>
<evidence type="ECO:0000256" key="12">
    <source>
        <dbReference type="SAM" id="Phobius"/>
    </source>
</evidence>
<proteinExistence type="inferred from homology"/>
<dbReference type="SMART" id="SM00365">
    <property type="entry name" value="LRR_SD22"/>
    <property type="match status" value="8"/>
</dbReference>
<feature type="domain" description="Leucine-rich repeat-containing N-terminal plant-type" evidence="14">
    <location>
        <begin position="29"/>
        <end position="75"/>
    </location>
</feature>
<keyword evidence="8 12" id="KW-1133">Transmembrane helix</keyword>
<keyword evidence="7" id="KW-0677">Repeat</keyword>
<comment type="similarity">
    <text evidence="2">Belongs to the RLP family.</text>
</comment>